<evidence type="ECO:0000313" key="10">
    <source>
        <dbReference type="EMBL" id="MFK8293233.1"/>
    </source>
</evidence>
<dbReference type="InterPro" id="IPR050790">
    <property type="entry name" value="ExbB/TolQ_transport"/>
</dbReference>
<dbReference type="EMBL" id="CP022387">
    <property type="protein sequence ID" value="ATA89123.1"/>
    <property type="molecule type" value="Genomic_DNA"/>
</dbReference>
<gene>
    <name evidence="10" type="ORF">ACI76L_05520</name>
    <name evidence="9" type="ORF">CGC58_04965</name>
</gene>
<feature type="transmembrane region" description="Helical" evidence="7">
    <location>
        <begin position="20"/>
        <end position="39"/>
    </location>
</feature>
<sequence length="199" mass="22476">METISKILFWVSNSLLIPDIIVLLYLFVKSLLMVGSSYNRFINKQKNDKLLNEIIKSSTPDTIENIKNILPERDNSLYMRYLRDMLSHKPDLAYTEFLITNFEIDAEKDIAASKLLAKIGPVLGLIGTLIAMSPALVGLSSGDISGMAYNMQIVFATTVVGLVISMVGIVTQQFKQRWYTQESNNLYYISQVRNQNIAQ</sequence>
<evidence type="ECO:0000256" key="1">
    <source>
        <dbReference type="ARBA" id="ARBA00004651"/>
    </source>
</evidence>
<dbReference type="GO" id="GO:0005886">
    <property type="term" value="C:plasma membrane"/>
    <property type="evidence" value="ECO:0007669"/>
    <property type="project" value="UniProtKB-SubCell"/>
</dbReference>
<evidence type="ECO:0000259" key="8">
    <source>
        <dbReference type="Pfam" id="PF01618"/>
    </source>
</evidence>
<evidence type="ECO:0000256" key="3">
    <source>
        <dbReference type="ARBA" id="ARBA00022692"/>
    </source>
</evidence>
<dbReference type="RefSeq" id="WP_095895513.1">
    <property type="nucleotide sequence ID" value="NZ_BOPK01000015.1"/>
</dbReference>
<reference evidence="10" key="4">
    <citation type="submission" date="2024-10" db="EMBL/GenBank/DDBJ databases">
        <authorList>
            <person name="Bergman P."/>
            <person name="Andersson A.F."/>
            <person name="Zangenah S."/>
            <person name="Abbasi N."/>
        </authorList>
    </citation>
    <scope>NUCLEOTIDE SEQUENCE</scope>
    <source>
        <strain evidence="10">W5</strain>
    </source>
</reference>
<keyword evidence="6" id="KW-0813">Transport</keyword>
<feature type="transmembrane region" description="Helical" evidence="7">
    <location>
        <begin position="115"/>
        <end position="137"/>
    </location>
</feature>
<dbReference type="Pfam" id="PF01618">
    <property type="entry name" value="MotA_ExbB"/>
    <property type="match status" value="1"/>
</dbReference>
<keyword evidence="5 7" id="KW-0472">Membrane</keyword>
<evidence type="ECO:0000256" key="7">
    <source>
        <dbReference type="SAM" id="Phobius"/>
    </source>
</evidence>
<evidence type="ECO:0000313" key="12">
    <source>
        <dbReference type="Proteomes" id="UP001622370"/>
    </source>
</evidence>
<keyword evidence="2" id="KW-1003">Cell membrane</keyword>
<comment type="similarity">
    <text evidence="6">Belongs to the exbB/tolQ family.</text>
</comment>
<feature type="transmembrane region" description="Helical" evidence="7">
    <location>
        <begin position="149"/>
        <end position="170"/>
    </location>
</feature>
<organism evidence="9 11">
    <name type="scientific">Capnocytophaga stomatis</name>
    <dbReference type="NCBI Taxonomy" id="1848904"/>
    <lineage>
        <taxon>Bacteria</taxon>
        <taxon>Pseudomonadati</taxon>
        <taxon>Bacteroidota</taxon>
        <taxon>Flavobacteriia</taxon>
        <taxon>Flavobacteriales</taxon>
        <taxon>Flavobacteriaceae</taxon>
        <taxon>Capnocytophaga</taxon>
    </lineage>
</organism>
<dbReference type="GO" id="GO:0017038">
    <property type="term" value="P:protein import"/>
    <property type="evidence" value="ECO:0007669"/>
    <property type="project" value="TreeGrafter"/>
</dbReference>
<comment type="subcellular location">
    <subcellularLocation>
        <location evidence="1">Cell membrane</location>
        <topology evidence="1">Multi-pass membrane protein</topology>
    </subcellularLocation>
    <subcellularLocation>
        <location evidence="6">Membrane</location>
        <topology evidence="6">Multi-pass membrane protein</topology>
    </subcellularLocation>
</comment>
<accession>A0A250FVL1</accession>
<evidence type="ECO:0000256" key="2">
    <source>
        <dbReference type="ARBA" id="ARBA00022475"/>
    </source>
</evidence>
<protein>
    <submittedName>
        <fullName evidence="10">MotA/TolQ/ExbB proton channel family protein</fullName>
    </submittedName>
</protein>
<dbReference type="AlphaFoldDB" id="A0A250FVL1"/>
<keyword evidence="6" id="KW-0653">Protein transport</keyword>
<name>A0A250FVL1_9FLAO</name>
<dbReference type="OrthoDB" id="3178152at2"/>
<dbReference type="InterPro" id="IPR002898">
    <property type="entry name" value="MotA_ExbB_proton_chnl"/>
</dbReference>
<feature type="domain" description="MotA/TolQ/ExbB proton channel" evidence="8">
    <location>
        <begin position="104"/>
        <end position="184"/>
    </location>
</feature>
<keyword evidence="12" id="KW-1185">Reference proteome</keyword>
<evidence type="ECO:0000256" key="5">
    <source>
        <dbReference type="ARBA" id="ARBA00023136"/>
    </source>
</evidence>
<reference evidence="11" key="3">
    <citation type="submission" date="2017-06" db="EMBL/GenBank/DDBJ databases">
        <title>Capnocytophaga spp. assemblies.</title>
        <authorList>
            <person name="Gulvik C.A."/>
        </authorList>
    </citation>
    <scope>NUCLEOTIDE SEQUENCE [LARGE SCALE GENOMIC DNA]</scope>
    <source>
        <strain evidence="11">H2177</strain>
    </source>
</reference>
<evidence type="ECO:0000256" key="6">
    <source>
        <dbReference type="RuleBase" id="RU004057"/>
    </source>
</evidence>
<dbReference type="PANTHER" id="PTHR30625">
    <property type="entry name" value="PROTEIN TOLQ"/>
    <property type="match status" value="1"/>
</dbReference>
<dbReference type="PANTHER" id="PTHR30625:SF3">
    <property type="entry name" value="TOL-PAL SYSTEM PROTEIN TOLQ"/>
    <property type="match status" value="1"/>
</dbReference>
<keyword evidence="3 7" id="KW-0812">Transmembrane</keyword>
<dbReference type="KEGG" id="csto:CGC58_04965"/>
<proteinExistence type="inferred from homology"/>
<dbReference type="Proteomes" id="UP001622370">
    <property type="component" value="Unassembled WGS sequence"/>
</dbReference>
<reference evidence="10 12" key="1">
    <citation type="journal article" date="2016" name="Sci. Rep.">
        <title>Whole genome sequencing identifies a novel species of the genus Capnocytophaga isolated from dog and cat bite wounds in humans.</title>
        <authorList>
            <person name="Zangenah S."/>
            <person name="Abbasi N."/>
            <person name="Andersson A.F."/>
            <person name="Bergman P."/>
        </authorList>
    </citation>
    <scope>NUCLEOTIDE SEQUENCE [LARGE SCALE GENOMIC DNA]</scope>
    <source>
        <strain evidence="10 12">W5</strain>
    </source>
</reference>
<dbReference type="EMBL" id="JBJGWJ010000003">
    <property type="protein sequence ID" value="MFK8293233.1"/>
    <property type="molecule type" value="Genomic_DNA"/>
</dbReference>
<reference evidence="9" key="2">
    <citation type="journal article" date="2017" name="Genome Announc.">
        <title>Twelve Complete Reference Genomes of Clinical Isolates in the Capnocytophaga Genus.</title>
        <authorList>
            <person name="Villarma A."/>
            <person name="Gulvik C.A."/>
            <person name="Rowe L.A."/>
            <person name="Sheth M."/>
            <person name="Juieng P."/>
            <person name="Nicholson A.C."/>
            <person name="Loparev V.N."/>
            <person name="McQuiston J.R."/>
        </authorList>
    </citation>
    <scope>NUCLEOTIDE SEQUENCE</scope>
    <source>
        <strain evidence="9">H2177</strain>
    </source>
</reference>
<evidence type="ECO:0000256" key="4">
    <source>
        <dbReference type="ARBA" id="ARBA00022989"/>
    </source>
</evidence>
<evidence type="ECO:0000313" key="11">
    <source>
        <dbReference type="Proteomes" id="UP000217348"/>
    </source>
</evidence>
<keyword evidence="4 7" id="KW-1133">Transmembrane helix</keyword>
<evidence type="ECO:0000313" key="9">
    <source>
        <dbReference type="EMBL" id="ATA89123.1"/>
    </source>
</evidence>
<dbReference type="Proteomes" id="UP000217348">
    <property type="component" value="Chromosome"/>
</dbReference>